<comment type="caution">
    <text evidence="1">The sequence shown here is derived from an EMBL/GenBank/DDBJ whole genome shotgun (WGS) entry which is preliminary data.</text>
</comment>
<dbReference type="EMBL" id="AODF01000076">
    <property type="protein sequence ID" value="EUJ23250.1"/>
    <property type="molecule type" value="Genomic_DNA"/>
</dbReference>
<evidence type="ECO:0000313" key="2">
    <source>
        <dbReference type="Proteomes" id="UP000019249"/>
    </source>
</evidence>
<proteinExistence type="predicted"/>
<protein>
    <submittedName>
        <fullName evidence="1">Uncharacterized protein</fullName>
    </submittedName>
</protein>
<gene>
    <name evidence="1" type="ORF">MFLO_16060</name>
</gene>
<keyword evidence="2" id="KW-1185">Reference proteome</keyword>
<evidence type="ECO:0000313" key="1">
    <source>
        <dbReference type="EMBL" id="EUJ23250.1"/>
    </source>
</evidence>
<sequence length="128" mass="13903">MPIYTPKTSRTEFKGGKNILASEHFTFIEAGATLDATKFGAKYVDVGTAVAQNATSGKWEPYEDGAEGAPTNYADYGILNVDWNADGVNDGIVGELITRGSVYEAKLVGVTDTFKEKTPEIRYVKEIK</sequence>
<accession>A0ABN0RB02</accession>
<dbReference type="RefSeq" id="WP_036098708.1">
    <property type="nucleotide sequence ID" value="NZ_AODF01000076.1"/>
</dbReference>
<name>A0ABN0RB02_9LIST</name>
<reference evidence="1 2" key="1">
    <citation type="journal article" date="2014" name="Int. J. Syst. Evol. Microbiol.">
        <title>Listeria floridensis sp. nov., Listeria aquatica sp. nov., Listeria cornellensis sp. nov., Listeria riparia sp. nov. and Listeria grandensis sp. nov., from agricultural and natural environments.</title>
        <authorList>
            <person name="den Bakker H.C."/>
            <person name="Warchocki S."/>
            <person name="Wright E.M."/>
            <person name="Allred A.F."/>
            <person name="Ahlstrom C."/>
            <person name="Manuel C.S."/>
            <person name="Stasiewicz M.J."/>
            <person name="Burrell A."/>
            <person name="Roof S."/>
            <person name="Strawn L."/>
            <person name="Fortes E.D."/>
            <person name="Nightingale K.K."/>
            <person name="Kephart D."/>
            <person name="Wiedmann M."/>
        </authorList>
    </citation>
    <scope>NUCLEOTIDE SEQUENCE [LARGE SCALE GENOMIC DNA]</scope>
    <source>
        <strain evidence="1 2">FSL S10-1187</strain>
    </source>
</reference>
<organism evidence="1 2">
    <name type="scientific">Listeria floridensis FSL S10-1187</name>
    <dbReference type="NCBI Taxonomy" id="1265817"/>
    <lineage>
        <taxon>Bacteria</taxon>
        <taxon>Bacillati</taxon>
        <taxon>Bacillota</taxon>
        <taxon>Bacilli</taxon>
        <taxon>Bacillales</taxon>
        <taxon>Listeriaceae</taxon>
        <taxon>Listeria</taxon>
    </lineage>
</organism>
<dbReference type="Proteomes" id="UP000019249">
    <property type="component" value="Unassembled WGS sequence"/>
</dbReference>